<name>A0A4Z0YZX6_9PEZI</name>
<gene>
    <name evidence="1" type="ORF">E0Z10_g4052</name>
</gene>
<organism evidence="1 2">
    <name type="scientific">Xylaria hypoxylon</name>
    <dbReference type="NCBI Taxonomy" id="37992"/>
    <lineage>
        <taxon>Eukaryota</taxon>
        <taxon>Fungi</taxon>
        <taxon>Dikarya</taxon>
        <taxon>Ascomycota</taxon>
        <taxon>Pezizomycotina</taxon>
        <taxon>Sordariomycetes</taxon>
        <taxon>Xylariomycetidae</taxon>
        <taxon>Xylariales</taxon>
        <taxon>Xylariaceae</taxon>
        <taxon>Xylaria</taxon>
    </lineage>
</organism>
<dbReference type="PANTHER" id="PTHR47381">
    <property type="entry name" value="ALPHA/BETA-HYDROLASES SUPERFAMILY PROTEIN"/>
    <property type="match status" value="1"/>
</dbReference>
<dbReference type="PANTHER" id="PTHR47381:SF3">
    <property type="entry name" value="ALPHA_BETA-HYDROLASES SUPERFAMILY PROTEIN"/>
    <property type="match status" value="1"/>
</dbReference>
<sequence>MAETNNPMTAPSTNNPAVTKTTLPIAGLQVDIYGLAELPATATSISCLWLHHPRLRRKEDMASIAEEMVSAFNASPSVSTSTRGLIAVAFDQRNHGSRLVSDVANGAWREGNPTHAQDMFGTVSGTVTDTIHLLDVLEGYLFGAGHGPGASPAGESRHIDSNLILGVSLGGHSAWQLLFAEPRVTAGVIVIGCPDYMNIMQDRARLSKLQTYTVDKGISFFGSKDFPKALIRACEKYDPKAILFGTGEITTQPSASEQDRLRPILDSKIRGKKFQVLSGGADKLVPYNTGRQFMEFFKNATSGWYKDGNIYVEDNVYPGVGHEFNAEMRQAAVRFVLDTISPSDAAGEAASSKI</sequence>
<comment type="caution">
    <text evidence="1">The sequence shown here is derived from an EMBL/GenBank/DDBJ whole genome shotgun (WGS) entry which is preliminary data.</text>
</comment>
<evidence type="ECO:0000313" key="2">
    <source>
        <dbReference type="Proteomes" id="UP000297716"/>
    </source>
</evidence>
<dbReference type="STRING" id="37992.A0A4Z0YZX6"/>
<dbReference type="InterPro" id="IPR029058">
    <property type="entry name" value="AB_hydrolase_fold"/>
</dbReference>
<dbReference type="OrthoDB" id="2152248at2759"/>
<protein>
    <recommendedName>
        <fullName evidence="3">AB hydrolase-1 domain-containing protein</fullName>
    </recommendedName>
</protein>
<dbReference type="EMBL" id="SKBN01000061">
    <property type="protein sequence ID" value="TGJ84685.1"/>
    <property type="molecule type" value="Genomic_DNA"/>
</dbReference>
<keyword evidence="2" id="KW-1185">Reference proteome</keyword>
<accession>A0A4Z0YZX6</accession>
<dbReference type="AlphaFoldDB" id="A0A4Z0YZX6"/>
<dbReference type="Gene3D" id="3.40.50.1820">
    <property type="entry name" value="alpha/beta hydrolase"/>
    <property type="match status" value="1"/>
</dbReference>
<dbReference type="Proteomes" id="UP000297716">
    <property type="component" value="Unassembled WGS sequence"/>
</dbReference>
<reference evidence="1 2" key="1">
    <citation type="submission" date="2019-03" db="EMBL/GenBank/DDBJ databases">
        <title>Draft genome sequence of Xylaria hypoxylon DSM 108379, a ubiquitous saprotrophic-parasitic fungi on hardwood.</title>
        <authorList>
            <person name="Buettner E."/>
            <person name="Leonhardt S."/>
            <person name="Gebauer A.M."/>
            <person name="Liers C."/>
            <person name="Hofrichter M."/>
            <person name="Kellner H."/>
        </authorList>
    </citation>
    <scope>NUCLEOTIDE SEQUENCE [LARGE SCALE GENOMIC DNA]</scope>
    <source>
        <strain evidence="1 2">DSM 108379</strain>
    </source>
</reference>
<proteinExistence type="predicted"/>
<evidence type="ECO:0000313" key="1">
    <source>
        <dbReference type="EMBL" id="TGJ84685.1"/>
    </source>
</evidence>
<dbReference type="SUPFAM" id="SSF53474">
    <property type="entry name" value="alpha/beta-Hydrolases"/>
    <property type="match status" value="1"/>
</dbReference>
<evidence type="ECO:0008006" key="3">
    <source>
        <dbReference type="Google" id="ProtNLM"/>
    </source>
</evidence>